<keyword evidence="1" id="KW-0378">Hydrolase</keyword>
<dbReference type="SFLD" id="SFLDG01129">
    <property type="entry name" value="C1.5:_HAD__Beta-PGM__Phosphata"/>
    <property type="match status" value="1"/>
</dbReference>
<gene>
    <name evidence="2" type="ORF">HMPREF9193_02106</name>
</gene>
<dbReference type="Proteomes" id="UP000016649">
    <property type="component" value="Unassembled WGS sequence"/>
</dbReference>
<proteinExistence type="predicted"/>
<accession>A0ABN0NWC4</accession>
<dbReference type="PRINTS" id="PR00413">
    <property type="entry name" value="HADHALOGNASE"/>
</dbReference>
<dbReference type="Gene3D" id="1.10.150.520">
    <property type="match status" value="1"/>
</dbReference>
<dbReference type="InterPro" id="IPR051540">
    <property type="entry name" value="S-2-haloacid_dehalogenase"/>
</dbReference>
<dbReference type="SUPFAM" id="SSF56784">
    <property type="entry name" value="HAD-like"/>
    <property type="match status" value="1"/>
</dbReference>
<name>A0ABN0NWC4_TRELE</name>
<dbReference type="PANTHER" id="PTHR43316:SF3">
    <property type="entry name" value="HALOACID DEHALOGENASE, TYPE II (AFU_ORTHOLOGUE AFUA_2G07750)-RELATED"/>
    <property type="match status" value="1"/>
</dbReference>
<evidence type="ECO:0000313" key="3">
    <source>
        <dbReference type="Proteomes" id="UP000016649"/>
    </source>
</evidence>
<evidence type="ECO:0000313" key="2">
    <source>
        <dbReference type="EMBL" id="ERJ91653.1"/>
    </source>
</evidence>
<dbReference type="InterPro" id="IPR036412">
    <property type="entry name" value="HAD-like_sf"/>
</dbReference>
<organism evidence="2 3">
    <name type="scientific">Treponema lecithinolyticum ATCC 700332</name>
    <dbReference type="NCBI Taxonomy" id="1321815"/>
    <lineage>
        <taxon>Bacteria</taxon>
        <taxon>Pseudomonadati</taxon>
        <taxon>Spirochaetota</taxon>
        <taxon>Spirochaetia</taxon>
        <taxon>Spirochaetales</taxon>
        <taxon>Treponemataceae</taxon>
        <taxon>Treponema</taxon>
    </lineage>
</organism>
<reference evidence="2 3" key="1">
    <citation type="submission" date="2013-08" db="EMBL/GenBank/DDBJ databases">
        <authorList>
            <person name="Weinstock G."/>
            <person name="Sodergren E."/>
            <person name="Wylie T."/>
            <person name="Fulton L."/>
            <person name="Fulton R."/>
            <person name="Fronick C."/>
            <person name="O'Laughlin M."/>
            <person name="Godfrey J."/>
            <person name="Miner T."/>
            <person name="Herter B."/>
            <person name="Appelbaum E."/>
            <person name="Cordes M."/>
            <person name="Lek S."/>
            <person name="Wollam A."/>
            <person name="Pepin K.H."/>
            <person name="Palsikar V.B."/>
            <person name="Mitreva M."/>
            <person name="Wilson R.K."/>
        </authorList>
    </citation>
    <scope>NUCLEOTIDE SEQUENCE [LARGE SCALE GENOMIC DNA]</scope>
    <source>
        <strain evidence="2 3">ATCC 700332</strain>
    </source>
</reference>
<protein>
    <submittedName>
        <fullName evidence="2">Haloacid dehalogenase-like hydrolase</fullName>
    </submittedName>
</protein>
<evidence type="ECO:0000256" key="1">
    <source>
        <dbReference type="ARBA" id="ARBA00022801"/>
    </source>
</evidence>
<dbReference type="PROSITE" id="PS01228">
    <property type="entry name" value="COF_1"/>
    <property type="match status" value="1"/>
</dbReference>
<dbReference type="InterPro" id="IPR006439">
    <property type="entry name" value="HAD-SF_hydro_IA"/>
</dbReference>
<keyword evidence="3" id="KW-1185">Reference proteome</keyword>
<dbReference type="Gene3D" id="3.40.50.1000">
    <property type="entry name" value="HAD superfamily/HAD-like"/>
    <property type="match status" value="1"/>
</dbReference>
<dbReference type="InterPro" id="IPR023214">
    <property type="entry name" value="HAD_sf"/>
</dbReference>
<comment type="caution">
    <text evidence="2">The sequence shown here is derived from an EMBL/GenBank/DDBJ whole genome shotgun (WGS) entry which is preliminary data.</text>
</comment>
<sequence length="223" mass="25751">MICDIEAVAFDIDGTLYSDWRLFMRIAPYFLKNFSFFLVFKKVRYILHRTAPLPDFFEYQARLLASYMNVSVEQAHKLIREKIYDGLSPFFKSIKPFKHIKETLSSFKQAGLKLAVLSDFPPEQKGDLWGCLPLFDCVLGSEKCGALKPSAYPFGMLQQCLNIKAERILYVGNNIRSDIRGAKSAGMKTAYLMPLWRRILHKKPAEADISFKNYRQLCKIVLQ</sequence>
<dbReference type="SFLD" id="SFLDS00003">
    <property type="entry name" value="Haloacid_Dehalogenase"/>
    <property type="match status" value="1"/>
</dbReference>
<dbReference type="PANTHER" id="PTHR43316">
    <property type="entry name" value="HYDROLASE, HALOACID DELAHOGENASE-RELATED"/>
    <property type="match status" value="1"/>
</dbReference>
<dbReference type="EMBL" id="AWVH01000044">
    <property type="protein sequence ID" value="ERJ91653.1"/>
    <property type="molecule type" value="Genomic_DNA"/>
</dbReference>
<dbReference type="Pfam" id="PF13419">
    <property type="entry name" value="HAD_2"/>
    <property type="match status" value="1"/>
</dbReference>
<dbReference type="InterPro" id="IPR041492">
    <property type="entry name" value="HAD_2"/>
</dbReference>
<dbReference type="RefSeq" id="WP_021686279.1">
    <property type="nucleotide sequence ID" value="NZ_KI260554.1"/>
</dbReference>